<keyword evidence="2" id="KW-0863">Zinc-finger</keyword>
<dbReference type="AlphaFoldDB" id="A0A438HX50"/>
<keyword evidence="5" id="KW-0808">Transferase</keyword>
<dbReference type="Proteomes" id="UP000288805">
    <property type="component" value="Unassembled WGS sequence"/>
</dbReference>
<organism evidence="5 6">
    <name type="scientific">Vitis vinifera</name>
    <name type="common">Grape</name>
    <dbReference type="NCBI Taxonomy" id="29760"/>
    <lineage>
        <taxon>Eukaryota</taxon>
        <taxon>Viridiplantae</taxon>
        <taxon>Streptophyta</taxon>
        <taxon>Embryophyta</taxon>
        <taxon>Tracheophyta</taxon>
        <taxon>Spermatophyta</taxon>
        <taxon>Magnoliopsida</taxon>
        <taxon>eudicotyledons</taxon>
        <taxon>Gunneridae</taxon>
        <taxon>Pentapetalae</taxon>
        <taxon>rosids</taxon>
        <taxon>Vitales</taxon>
        <taxon>Vitaceae</taxon>
        <taxon>Viteae</taxon>
        <taxon>Vitis</taxon>
    </lineage>
</organism>
<evidence type="ECO:0000256" key="3">
    <source>
        <dbReference type="ARBA" id="ARBA00022833"/>
    </source>
</evidence>
<keyword evidence="5" id="KW-0489">Methyltransferase</keyword>
<feature type="domain" description="PHD-type" evidence="4">
    <location>
        <begin position="112"/>
        <end position="154"/>
    </location>
</feature>
<evidence type="ECO:0000256" key="1">
    <source>
        <dbReference type="ARBA" id="ARBA00022723"/>
    </source>
</evidence>
<name>A0A438HX50_VITVI</name>
<evidence type="ECO:0000256" key="2">
    <source>
        <dbReference type="ARBA" id="ARBA00022771"/>
    </source>
</evidence>
<evidence type="ECO:0000313" key="6">
    <source>
        <dbReference type="Proteomes" id="UP000288805"/>
    </source>
</evidence>
<dbReference type="GO" id="GO:0032259">
    <property type="term" value="P:methylation"/>
    <property type="evidence" value="ECO:0007669"/>
    <property type="project" value="UniProtKB-KW"/>
</dbReference>
<dbReference type="SUPFAM" id="SSF57903">
    <property type="entry name" value="FYVE/PHD zinc finger"/>
    <property type="match status" value="1"/>
</dbReference>
<dbReference type="GO" id="GO:0008168">
    <property type="term" value="F:methyltransferase activity"/>
    <property type="evidence" value="ECO:0007669"/>
    <property type="project" value="UniProtKB-KW"/>
</dbReference>
<proteinExistence type="predicted"/>
<dbReference type="GO" id="GO:0008270">
    <property type="term" value="F:zinc ion binding"/>
    <property type="evidence" value="ECO:0007669"/>
    <property type="project" value="UniProtKB-KW"/>
</dbReference>
<dbReference type="EMBL" id="QGNW01000168">
    <property type="protein sequence ID" value="RVW89044.1"/>
    <property type="molecule type" value="Genomic_DNA"/>
</dbReference>
<comment type="caution">
    <text evidence="5">The sequence shown here is derived from an EMBL/GenBank/DDBJ whole genome shotgun (WGS) entry which is preliminary data.</text>
</comment>
<keyword evidence="1" id="KW-0479">Metal-binding</keyword>
<dbReference type="Pfam" id="PF00628">
    <property type="entry name" value="PHD"/>
    <property type="match status" value="1"/>
</dbReference>
<gene>
    <name evidence="5" type="primary">ATXR6_2</name>
    <name evidence="5" type="ORF">CK203_029386</name>
</gene>
<accession>A0A438HX50</accession>
<sequence length="166" mass="18214">MPSAKNAALVKPPTSCSCVTSAIGGFIYFALDPSSFLCPKGHGSALRAPVRRSSSKETHRIILHLGHETSKNPSYEVFNKNPKPLPRSQALEPTSRASLQGTLKSQINYNCCEECGSSDSNTELLLCNKFYHGFHLFCLTPLTVSVPKGSWLCPTNSNHKKLKFIF</sequence>
<evidence type="ECO:0000313" key="5">
    <source>
        <dbReference type="EMBL" id="RVW89044.1"/>
    </source>
</evidence>
<dbReference type="InterPro" id="IPR011011">
    <property type="entry name" value="Znf_FYVE_PHD"/>
</dbReference>
<reference evidence="5 6" key="1">
    <citation type="journal article" date="2018" name="PLoS Genet.">
        <title>Population sequencing reveals clonal diversity and ancestral inbreeding in the grapevine cultivar Chardonnay.</title>
        <authorList>
            <person name="Roach M.J."/>
            <person name="Johnson D.L."/>
            <person name="Bohlmann J."/>
            <person name="van Vuuren H.J."/>
            <person name="Jones S.J."/>
            <person name="Pretorius I.S."/>
            <person name="Schmidt S.A."/>
            <person name="Borneman A.R."/>
        </authorList>
    </citation>
    <scope>NUCLEOTIDE SEQUENCE [LARGE SCALE GENOMIC DNA]</scope>
    <source>
        <strain evidence="6">cv. Chardonnay</strain>
        <tissue evidence="5">Leaf</tissue>
    </source>
</reference>
<protein>
    <submittedName>
        <fullName evidence="5">Histone-lysine N-methyltransferase ATXR6</fullName>
    </submittedName>
</protein>
<keyword evidence="3" id="KW-0862">Zinc</keyword>
<evidence type="ECO:0000259" key="4">
    <source>
        <dbReference type="Pfam" id="PF00628"/>
    </source>
</evidence>
<dbReference type="InterPro" id="IPR013083">
    <property type="entry name" value="Znf_RING/FYVE/PHD"/>
</dbReference>
<dbReference type="Gene3D" id="3.30.40.10">
    <property type="entry name" value="Zinc/RING finger domain, C3HC4 (zinc finger)"/>
    <property type="match status" value="1"/>
</dbReference>
<dbReference type="InterPro" id="IPR019787">
    <property type="entry name" value="Znf_PHD-finger"/>
</dbReference>